<dbReference type="OrthoDB" id="9802553at2"/>
<dbReference type="GO" id="GO:0044780">
    <property type="term" value="P:bacterial-type flagellum assembly"/>
    <property type="evidence" value="ECO:0007669"/>
    <property type="project" value="InterPro"/>
</dbReference>
<feature type="domain" description="Flagellar hook-associated protein FlgK helical" evidence="10">
    <location>
        <begin position="98"/>
        <end position="360"/>
    </location>
</feature>
<dbReference type="STRING" id="1120996.SAMN02746066_03358"/>
<reference evidence="11 12" key="1">
    <citation type="submission" date="2016-11" db="EMBL/GenBank/DDBJ databases">
        <authorList>
            <person name="Jaros S."/>
            <person name="Januszkiewicz K."/>
            <person name="Wedrychowicz H."/>
        </authorList>
    </citation>
    <scope>NUCLEOTIDE SEQUENCE [LARGE SCALE GENOMIC DNA]</scope>
    <source>
        <strain evidence="11 12">DSM 15930</strain>
    </source>
</reference>
<feature type="domain" description="Flagellar basal body rod protein N-terminal" evidence="8">
    <location>
        <begin position="6"/>
        <end position="32"/>
    </location>
</feature>
<name>A0A1M7LPK9_9FIRM</name>
<dbReference type="Pfam" id="PF22638">
    <property type="entry name" value="FlgK_D1"/>
    <property type="match status" value="1"/>
</dbReference>
<dbReference type="GO" id="GO:0005576">
    <property type="term" value="C:extracellular region"/>
    <property type="evidence" value="ECO:0007669"/>
    <property type="project" value="UniProtKB-SubCell"/>
</dbReference>
<evidence type="ECO:0000259" key="8">
    <source>
        <dbReference type="Pfam" id="PF00460"/>
    </source>
</evidence>
<dbReference type="PRINTS" id="PR01005">
    <property type="entry name" value="FLGHOOKAP1"/>
</dbReference>
<evidence type="ECO:0000259" key="10">
    <source>
        <dbReference type="Pfam" id="PF22638"/>
    </source>
</evidence>
<dbReference type="SUPFAM" id="SSF64518">
    <property type="entry name" value="Phase 1 flagellin"/>
    <property type="match status" value="1"/>
</dbReference>
<feature type="domain" description="Flagellar basal-body/hook protein C-terminal" evidence="9">
    <location>
        <begin position="546"/>
        <end position="579"/>
    </location>
</feature>
<dbReference type="NCBIfam" id="TIGR02492">
    <property type="entry name" value="flgK_ends"/>
    <property type="match status" value="1"/>
</dbReference>
<evidence type="ECO:0000313" key="11">
    <source>
        <dbReference type="EMBL" id="SHM80179.1"/>
    </source>
</evidence>
<organism evidence="11 12">
    <name type="scientific">Anaerosporobacter mobilis DSM 15930</name>
    <dbReference type="NCBI Taxonomy" id="1120996"/>
    <lineage>
        <taxon>Bacteria</taxon>
        <taxon>Bacillati</taxon>
        <taxon>Bacillota</taxon>
        <taxon>Clostridia</taxon>
        <taxon>Lachnospirales</taxon>
        <taxon>Lachnospiraceae</taxon>
        <taxon>Anaerosporobacter</taxon>
    </lineage>
</organism>
<dbReference type="InterPro" id="IPR001444">
    <property type="entry name" value="Flag_bb_rod_N"/>
</dbReference>
<keyword evidence="11" id="KW-0969">Cilium</keyword>
<evidence type="ECO:0000256" key="6">
    <source>
        <dbReference type="ARBA" id="ARBA00023143"/>
    </source>
</evidence>
<dbReference type="Pfam" id="PF00460">
    <property type="entry name" value="Flg_bb_rod"/>
    <property type="match status" value="1"/>
</dbReference>
<dbReference type="PANTHER" id="PTHR30033:SF2">
    <property type="entry name" value="FLAGELLAR HOOK PROTEIN"/>
    <property type="match status" value="1"/>
</dbReference>
<comment type="similarity">
    <text evidence="3 7">Belongs to the flagella basal body rod proteins family.</text>
</comment>
<proteinExistence type="inferred from homology"/>
<dbReference type="InterPro" id="IPR002371">
    <property type="entry name" value="FlgK"/>
</dbReference>
<dbReference type="GO" id="GO:0009424">
    <property type="term" value="C:bacterial-type flagellum hook"/>
    <property type="evidence" value="ECO:0007669"/>
    <property type="project" value="UniProtKB-UniRule"/>
</dbReference>
<keyword evidence="11" id="KW-0966">Cell projection</keyword>
<sequence length="584" mass="65217">MTSLWTAVSGFTVSQNAINTTAHNLANIDTDGSTRQQVIIQDFHYNKIGQSTYSSMQTGLGAATQVVRQVRDEFYDKQYRTESGRLSFYDAQKQAILEIEDIMGELENSPFQESIQKLWNNIQELVKSPDDKTARASLAKNAEAFVQRAETIYKQLEQYQVNMNQQINDKVTQINGLGEKIAQLNEQITKVESGGVERANDLRDKRNLYIDQLSKLIDVKATEEFDGSVTIMAENVQFVTGTSSYSMSTVRVADGSDMVKPVWDHIKTDVFDMTREPSYEAGTNLGSLKGLIWARGNSSANYTNIPQKGDFATDADYQAAIDKYNLEIESSVIRTTQAQFDTLIHGIVTAVNDILSPNVEATLADGTKIQILSPNAPMGMDGDKTQGTELFSRKSTSRYDKDTVIYMKNTGTAENPVYEECAETDADAFRAYRYNEEDPSDKYTLYSLGEIEINKDILADYSKIPLSQSGGTGDFAYNGVAKALADIWNQPFSTLNPNVLKVNTFNEYYTAIWGDLATKGEKYIASAENQQIMVDNISTARQNVMGISSDEELANMIKYQHAYNAAARYFNVVDSMLEHLVTRL</sequence>
<gene>
    <name evidence="7" type="primary">flgK</name>
    <name evidence="11" type="ORF">SAMN02746066_03358</name>
</gene>
<evidence type="ECO:0000259" key="9">
    <source>
        <dbReference type="Pfam" id="PF06429"/>
    </source>
</evidence>
<keyword evidence="5 7" id="KW-0964">Secreted</keyword>
<keyword evidence="6 7" id="KW-0975">Bacterial flagellum</keyword>
<dbReference type="InterPro" id="IPR053927">
    <property type="entry name" value="FlgK_helical"/>
</dbReference>
<comment type="subcellular location">
    <subcellularLocation>
        <location evidence="1 7">Bacterial flagellum</location>
    </subcellularLocation>
    <subcellularLocation>
        <location evidence="2 7">Secreted</location>
    </subcellularLocation>
</comment>
<evidence type="ECO:0000313" key="12">
    <source>
        <dbReference type="Proteomes" id="UP000184038"/>
    </source>
</evidence>
<protein>
    <recommendedName>
        <fullName evidence="4 7">Flagellar hook-associated protein 1</fullName>
        <shortName evidence="7">HAP1</shortName>
    </recommendedName>
</protein>
<evidence type="ECO:0000256" key="7">
    <source>
        <dbReference type="RuleBase" id="RU362065"/>
    </source>
</evidence>
<evidence type="ECO:0000256" key="5">
    <source>
        <dbReference type="ARBA" id="ARBA00022525"/>
    </source>
</evidence>
<dbReference type="InterPro" id="IPR010930">
    <property type="entry name" value="Flg_bb/hook_C_dom"/>
</dbReference>
<dbReference type="AlphaFoldDB" id="A0A1M7LPK9"/>
<dbReference type="EMBL" id="FRCP01000017">
    <property type="protein sequence ID" value="SHM80179.1"/>
    <property type="molecule type" value="Genomic_DNA"/>
</dbReference>
<dbReference type="RefSeq" id="WP_139241790.1">
    <property type="nucleotide sequence ID" value="NZ_FRCP01000017.1"/>
</dbReference>
<evidence type="ECO:0000256" key="2">
    <source>
        <dbReference type="ARBA" id="ARBA00004613"/>
    </source>
</evidence>
<evidence type="ECO:0000256" key="3">
    <source>
        <dbReference type="ARBA" id="ARBA00009677"/>
    </source>
</evidence>
<evidence type="ECO:0000256" key="1">
    <source>
        <dbReference type="ARBA" id="ARBA00004365"/>
    </source>
</evidence>
<dbReference type="Proteomes" id="UP000184038">
    <property type="component" value="Unassembled WGS sequence"/>
</dbReference>
<dbReference type="Pfam" id="PF06429">
    <property type="entry name" value="Flg_bbr_C"/>
    <property type="match status" value="1"/>
</dbReference>
<keyword evidence="11" id="KW-0282">Flagellum</keyword>
<dbReference type="PANTHER" id="PTHR30033">
    <property type="entry name" value="FLAGELLAR HOOK-ASSOCIATED PROTEIN 1"/>
    <property type="match status" value="1"/>
</dbReference>
<keyword evidence="12" id="KW-1185">Reference proteome</keyword>
<evidence type="ECO:0000256" key="4">
    <source>
        <dbReference type="ARBA" id="ARBA00016244"/>
    </source>
</evidence>
<dbReference type="GO" id="GO:0005198">
    <property type="term" value="F:structural molecule activity"/>
    <property type="evidence" value="ECO:0007669"/>
    <property type="project" value="UniProtKB-UniRule"/>
</dbReference>
<accession>A0A1M7LPK9</accession>